<protein>
    <submittedName>
        <fullName evidence="2">Uncharacterized protein</fullName>
    </submittedName>
</protein>
<sequence length="245" mass="26524">MQSEMHTELHVSALPTLLQVECLKVNWTIAGLRVDKKNLCVRYNARNKNITQQFSLFREGQQRQGITFDPVPAGASVPSEAEAETALRSLLTAKKLPQEEAEFGITVAVAFADIITKNWSESSSLTTDHILSEALEQARQAHSDSRQSEQGGPMPGYNHGHPVQAPERTRNPVGSPHHHQGFLSISPPNANIQTGRRSRGQAAMHGKRNLASSPTADASSNRIPPGPASPLAAAACARTKKNPHV</sequence>
<organism evidence="2">
    <name type="scientific">Chromera velia CCMP2878</name>
    <dbReference type="NCBI Taxonomy" id="1169474"/>
    <lineage>
        <taxon>Eukaryota</taxon>
        <taxon>Sar</taxon>
        <taxon>Alveolata</taxon>
        <taxon>Colpodellida</taxon>
        <taxon>Chromeraceae</taxon>
        <taxon>Chromera</taxon>
    </lineage>
</organism>
<evidence type="ECO:0000313" key="2">
    <source>
        <dbReference type="EMBL" id="CEM17454.1"/>
    </source>
</evidence>
<dbReference type="VEuPathDB" id="CryptoDB:Cvel_18475"/>
<gene>
    <name evidence="2" type="ORF">Cvel_18475</name>
</gene>
<reference evidence="2" key="1">
    <citation type="submission" date="2014-11" db="EMBL/GenBank/DDBJ databases">
        <authorList>
            <person name="Otto D Thomas"/>
            <person name="Naeem Raeece"/>
        </authorList>
    </citation>
    <scope>NUCLEOTIDE SEQUENCE</scope>
</reference>
<accession>A0A0G4FSP0</accession>
<dbReference type="AlphaFoldDB" id="A0A0G4FSP0"/>
<dbReference type="EMBL" id="CDMZ01000586">
    <property type="protein sequence ID" value="CEM17454.1"/>
    <property type="molecule type" value="Genomic_DNA"/>
</dbReference>
<feature type="compositionally biased region" description="Polar residues" evidence="1">
    <location>
        <begin position="210"/>
        <end position="222"/>
    </location>
</feature>
<name>A0A0G4FSP0_9ALVE</name>
<feature type="compositionally biased region" description="Polar residues" evidence="1">
    <location>
        <begin position="186"/>
        <end position="195"/>
    </location>
</feature>
<evidence type="ECO:0000256" key="1">
    <source>
        <dbReference type="SAM" id="MobiDB-lite"/>
    </source>
</evidence>
<feature type="region of interest" description="Disordered" evidence="1">
    <location>
        <begin position="137"/>
        <end position="245"/>
    </location>
</feature>
<dbReference type="PhylomeDB" id="A0A0G4FSP0"/>
<proteinExistence type="predicted"/>